<dbReference type="SUPFAM" id="SSF143011">
    <property type="entry name" value="RelE-like"/>
    <property type="match status" value="1"/>
</dbReference>
<protein>
    <recommendedName>
        <fullName evidence="4">Plasmid stabilization protein</fullName>
    </recommendedName>
</protein>
<evidence type="ECO:0000313" key="2">
    <source>
        <dbReference type="EMBL" id="OGD89396.1"/>
    </source>
</evidence>
<dbReference type="InterPro" id="IPR052747">
    <property type="entry name" value="TA_system_RelE_toxin"/>
</dbReference>
<comment type="caution">
    <text evidence="2">The sequence shown here is derived from an EMBL/GenBank/DDBJ whole genome shotgun (WGS) entry which is preliminary data.</text>
</comment>
<proteinExistence type="predicted"/>
<dbReference type="PANTHER" id="PTHR38813:SF1">
    <property type="entry name" value="TOXIN RELE1-RELATED"/>
    <property type="match status" value="1"/>
</dbReference>
<dbReference type="Proteomes" id="UP000177369">
    <property type="component" value="Unassembled WGS sequence"/>
</dbReference>
<name>A0A1F5GC19_9BACT</name>
<dbReference type="AlphaFoldDB" id="A0A1F5GC19"/>
<accession>A0A1F5GC19</accession>
<dbReference type="Pfam" id="PF05016">
    <property type="entry name" value="ParE_toxin"/>
    <property type="match status" value="1"/>
</dbReference>
<reference evidence="2 3" key="1">
    <citation type="journal article" date="2016" name="Nat. Commun.">
        <title>Thousands of microbial genomes shed light on interconnected biogeochemical processes in an aquifer system.</title>
        <authorList>
            <person name="Anantharaman K."/>
            <person name="Brown C.T."/>
            <person name="Hug L.A."/>
            <person name="Sharon I."/>
            <person name="Castelle C.J."/>
            <person name="Probst A.J."/>
            <person name="Thomas B.C."/>
            <person name="Singh A."/>
            <person name="Wilkins M.J."/>
            <person name="Karaoz U."/>
            <person name="Brodie E.L."/>
            <person name="Williams K.H."/>
            <person name="Hubbard S.S."/>
            <person name="Banfield J.F."/>
        </authorList>
    </citation>
    <scope>NUCLEOTIDE SEQUENCE [LARGE SCALE GENOMIC DNA]</scope>
</reference>
<dbReference type="PANTHER" id="PTHR38813">
    <property type="match status" value="1"/>
</dbReference>
<keyword evidence="1" id="KW-1277">Toxin-antitoxin system</keyword>
<dbReference type="EMBL" id="MFBD01000004">
    <property type="protein sequence ID" value="OGD89396.1"/>
    <property type="molecule type" value="Genomic_DNA"/>
</dbReference>
<evidence type="ECO:0000313" key="3">
    <source>
        <dbReference type="Proteomes" id="UP000177369"/>
    </source>
</evidence>
<dbReference type="STRING" id="1797714.A3D04_03955"/>
<dbReference type="InterPro" id="IPR007712">
    <property type="entry name" value="RelE/ParE_toxin"/>
</dbReference>
<sequence>MYSLTYSPRAQKALRKLPKEYQSLILKKLAALRDNPKPRGYDKIAARMPPLYRIRIGDYRVFYFIDEQLKEVIVVDVKRRTTQTYRH</sequence>
<evidence type="ECO:0008006" key="4">
    <source>
        <dbReference type="Google" id="ProtNLM"/>
    </source>
</evidence>
<dbReference type="Gene3D" id="3.30.2310.20">
    <property type="entry name" value="RelE-like"/>
    <property type="match status" value="1"/>
</dbReference>
<dbReference type="InterPro" id="IPR035093">
    <property type="entry name" value="RelE/ParE_toxin_dom_sf"/>
</dbReference>
<evidence type="ECO:0000256" key="1">
    <source>
        <dbReference type="ARBA" id="ARBA00022649"/>
    </source>
</evidence>
<gene>
    <name evidence="2" type="ORF">A3D04_03955</name>
</gene>
<organism evidence="2 3">
    <name type="scientific">Candidatus Curtissbacteria bacterium RIFCSPHIGHO2_02_FULL_40_16b</name>
    <dbReference type="NCBI Taxonomy" id="1797714"/>
    <lineage>
        <taxon>Bacteria</taxon>
        <taxon>Candidatus Curtissiibacteriota</taxon>
    </lineage>
</organism>